<dbReference type="Gene3D" id="1.25.40.290">
    <property type="entry name" value="ARM repeat domains"/>
    <property type="match status" value="1"/>
</dbReference>
<dbReference type="Gene3D" id="1.20.1660.10">
    <property type="entry name" value="Hypothetical protein (EF3068)"/>
    <property type="match status" value="1"/>
</dbReference>
<dbReference type="PANTHER" id="PTHR34070:SF1">
    <property type="entry name" value="DNA ALKYLATION REPAIR PROTEIN"/>
    <property type="match status" value="1"/>
</dbReference>
<gene>
    <name evidence="1" type="ORF">SAMN05661091_2758</name>
</gene>
<proteinExistence type="predicted"/>
<dbReference type="Pfam" id="PF08713">
    <property type="entry name" value="DNA_alkylation"/>
    <property type="match status" value="1"/>
</dbReference>
<dbReference type="AlphaFoldDB" id="A0A1X7HF80"/>
<accession>A0A1X7HF80</accession>
<name>A0A1X7HF80_9BACL</name>
<evidence type="ECO:0000313" key="2">
    <source>
        <dbReference type="Proteomes" id="UP000192940"/>
    </source>
</evidence>
<keyword evidence="2" id="KW-1185">Reference proteome</keyword>
<dbReference type="EMBL" id="LT840184">
    <property type="protein sequence ID" value="SMF84912.1"/>
    <property type="molecule type" value="Genomic_DNA"/>
</dbReference>
<dbReference type="SUPFAM" id="SSF48371">
    <property type="entry name" value="ARM repeat"/>
    <property type="match status" value="1"/>
</dbReference>
<dbReference type="PANTHER" id="PTHR34070">
    <property type="entry name" value="ARMADILLO-TYPE FOLD"/>
    <property type="match status" value="1"/>
</dbReference>
<organism evidence="1 2">
    <name type="scientific">Paenibacillus uliginis N3/975</name>
    <dbReference type="NCBI Taxonomy" id="1313296"/>
    <lineage>
        <taxon>Bacteria</taxon>
        <taxon>Bacillati</taxon>
        <taxon>Bacillota</taxon>
        <taxon>Bacilli</taxon>
        <taxon>Bacillales</taxon>
        <taxon>Paenibacillaceae</taxon>
        <taxon>Paenibacillus</taxon>
    </lineage>
</organism>
<dbReference type="InterPro" id="IPR014825">
    <property type="entry name" value="DNA_alkylation"/>
</dbReference>
<protein>
    <submittedName>
        <fullName evidence="1">DNA-7-methylguanine glycosylase</fullName>
    </submittedName>
</protein>
<dbReference type="Proteomes" id="UP000192940">
    <property type="component" value="Chromosome I"/>
</dbReference>
<dbReference type="InterPro" id="IPR016024">
    <property type="entry name" value="ARM-type_fold"/>
</dbReference>
<reference evidence="1 2" key="1">
    <citation type="submission" date="2017-04" db="EMBL/GenBank/DDBJ databases">
        <authorList>
            <person name="Afonso C.L."/>
            <person name="Miller P.J."/>
            <person name="Scott M.A."/>
            <person name="Spackman E."/>
            <person name="Goraichik I."/>
            <person name="Dimitrov K.M."/>
            <person name="Suarez D.L."/>
            <person name="Swayne D.E."/>
        </authorList>
    </citation>
    <scope>NUCLEOTIDE SEQUENCE [LARGE SCALE GENOMIC DNA]</scope>
    <source>
        <strain evidence="1 2">N3/975</strain>
    </source>
</reference>
<dbReference type="CDD" id="cd07064">
    <property type="entry name" value="AlkD_like_1"/>
    <property type="match status" value="1"/>
</dbReference>
<evidence type="ECO:0000313" key="1">
    <source>
        <dbReference type="EMBL" id="SMF84912.1"/>
    </source>
</evidence>
<sequence>MNLNDLNQLRNLFLKNANPFLALKMKSYMRNQFEFFGIQSPLRRELTSQFLKEYGFPHEEQVVETITELWNMNERELQNAALQVIDMRKRKFHQEDIKLIEQITIEKSWWDTVDHIASNHAGHYFSLYPEQLFIADRWIESDNFWLQRSAILYQLKYKHNTDAERLFTYIRKVSESNEFFIQKAIGWSLRQYSKYNPEAVRDFVESNPLSNLSKREALKVLNRTSLS</sequence>